<evidence type="ECO:0000313" key="3">
    <source>
        <dbReference type="Proteomes" id="UP001564626"/>
    </source>
</evidence>
<keyword evidence="3" id="KW-1185">Reference proteome</keyword>
<feature type="transmembrane region" description="Helical" evidence="1">
    <location>
        <begin position="119"/>
        <end position="142"/>
    </location>
</feature>
<dbReference type="EMBL" id="JBGEHV010000001">
    <property type="protein sequence ID" value="MEY8038006.1"/>
    <property type="molecule type" value="Genomic_DNA"/>
</dbReference>
<dbReference type="Proteomes" id="UP001564626">
    <property type="component" value="Unassembled WGS sequence"/>
</dbReference>
<feature type="transmembrane region" description="Helical" evidence="1">
    <location>
        <begin position="23"/>
        <end position="44"/>
    </location>
</feature>
<feature type="transmembrane region" description="Helical" evidence="1">
    <location>
        <begin position="56"/>
        <end position="78"/>
    </location>
</feature>
<keyword evidence="1" id="KW-0812">Transmembrane</keyword>
<protein>
    <recommendedName>
        <fullName evidence="4">Cation transporter</fullName>
    </recommendedName>
</protein>
<evidence type="ECO:0000256" key="1">
    <source>
        <dbReference type="SAM" id="Phobius"/>
    </source>
</evidence>
<organism evidence="2 3">
    <name type="scientific">Saccharopolyspora cebuensis</name>
    <dbReference type="NCBI Taxonomy" id="418759"/>
    <lineage>
        <taxon>Bacteria</taxon>
        <taxon>Bacillati</taxon>
        <taxon>Actinomycetota</taxon>
        <taxon>Actinomycetes</taxon>
        <taxon>Pseudonocardiales</taxon>
        <taxon>Pseudonocardiaceae</taxon>
        <taxon>Saccharopolyspora</taxon>
    </lineage>
</organism>
<gene>
    <name evidence="2" type="ORF">AB8O55_01215</name>
</gene>
<name>A0ABV4CDT1_9PSEU</name>
<keyword evidence="1" id="KW-0472">Membrane</keyword>
<evidence type="ECO:0008006" key="4">
    <source>
        <dbReference type="Google" id="ProtNLM"/>
    </source>
</evidence>
<keyword evidence="1" id="KW-1133">Transmembrane helix</keyword>
<reference evidence="2 3" key="1">
    <citation type="submission" date="2024-08" db="EMBL/GenBank/DDBJ databases">
        <title>Genome mining of Saccharopolyspora cebuensis PGLac3 from Nigerian medicinal plant.</title>
        <authorList>
            <person name="Ezeobiora C.E."/>
            <person name="Igbokwe N.H."/>
            <person name="Amin D.H."/>
            <person name="Mendie U.E."/>
        </authorList>
    </citation>
    <scope>NUCLEOTIDE SEQUENCE [LARGE SCALE GENOMIC DNA]</scope>
    <source>
        <strain evidence="2 3">PGLac3</strain>
    </source>
</reference>
<evidence type="ECO:0000313" key="2">
    <source>
        <dbReference type="EMBL" id="MEY8038006.1"/>
    </source>
</evidence>
<dbReference type="RefSeq" id="WP_369774486.1">
    <property type="nucleotide sequence ID" value="NZ_JBGEHV010000001.1"/>
</dbReference>
<proteinExistence type="predicted"/>
<sequence>MGAGRSSGESHVRRSAHVGLQTAVIDNSAAFGFSIMITSSYGALNQLVGSPSLADIVGFAMSAAAAFTLLQAVTTRGFRRRLGAAPRAVVLLGTAFDIVSVALGLGMAVLVALTVPRGAAWPVAALLAVLVFALSQAVELMIAARLERLRGEPGAEDPDR</sequence>
<feature type="transmembrane region" description="Helical" evidence="1">
    <location>
        <begin position="90"/>
        <end position="113"/>
    </location>
</feature>
<comment type="caution">
    <text evidence="2">The sequence shown here is derived from an EMBL/GenBank/DDBJ whole genome shotgun (WGS) entry which is preliminary data.</text>
</comment>
<accession>A0ABV4CDT1</accession>